<gene>
    <name evidence="3" type="ORF">PoB_000438200</name>
</gene>
<dbReference type="AlphaFoldDB" id="A0AAV3Y609"/>
<dbReference type="InterPro" id="IPR048365">
    <property type="entry name" value="TNP-like_RNaseH_N"/>
</dbReference>
<protein>
    <submittedName>
        <fullName evidence="3">Transposable element p transposase</fullName>
    </submittedName>
</protein>
<reference evidence="3 4" key="1">
    <citation type="journal article" date="2021" name="Elife">
        <title>Chloroplast acquisition without the gene transfer in kleptoplastic sea slugs, Plakobranchus ocellatus.</title>
        <authorList>
            <person name="Maeda T."/>
            <person name="Takahashi S."/>
            <person name="Yoshida T."/>
            <person name="Shimamura S."/>
            <person name="Takaki Y."/>
            <person name="Nagai Y."/>
            <person name="Toyoda A."/>
            <person name="Suzuki Y."/>
            <person name="Arimoto A."/>
            <person name="Ishii H."/>
            <person name="Satoh N."/>
            <person name="Nishiyama T."/>
            <person name="Hasebe M."/>
            <person name="Maruyama T."/>
            <person name="Minagawa J."/>
            <person name="Obokata J."/>
            <person name="Shigenobu S."/>
        </authorList>
    </citation>
    <scope>NUCLEOTIDE SEQUENCE [LARGE SCALE GENOMIC DNA]</scope>
</reference>
<evidence type="ECO:0000259" key="2">
    <source>
        <dbReference type="Pfam" id="PF21787"/>
    </source>
</evidence>
<keyword evidence="4" id="KW-1185">Reference proteome</keyword>
<dbReference type="Pfam" id="PF21787">
    <property type="entry name" value="TNP-like_RNaseH_N"/>
    <property type="match status" value="1"/>
</dbReference>
<name>A0AAV3Y609_9GAST</name>
<feature type="domain" description="Transposable element P transposase-like RNase H" evidence="2">
    <location>
        <begin position="149"/>
        <end position="280"/>
    </location>
</feature>
<evidence type="ECO:0000313" key="3">
    <source>
        <dbReference type="EMBL" id="GFN77876.1"/>
    </source>
</evidence>
<organism evidence="3 4">
    <name type="scientific">Plakobranchus ocellatus</name>
    <dbReference type="NCBI Taxonomy" id="259542"/>
    <lineage>
        <taxon>Eukaryota</taxon>
        <taxon>Metazoa</taxon>
        <taxon>Spiralia</taxon>
        <taxon>Lophotrochozoa</taxon>
        <taxon>Mollusca</taxon>
        <taxon>Gastropoda</taxon>
        <taxon>Heterobranchia</taxon>
        <taxon>Euthyneura</taxon>
        <taxon>Panpulmonata</taxon>
        <taxon>Sacoglossa</taxon>
        <taxon>Placobranchoidea</taxon>
        <taxon>Plakobranchidae</taxon>
        <taxon>Plakobranchus</taxon>
    </lineage>
</organism>
<evidence type="ECO:0000313" key="4">
    <source>
        <dbReference type="Proteomes" id="UP000735302"/>
    </source>
</evidence>
<dbReference type="Proteomes" id="UP000735302">
    <property type="component" value="Unassembled WGS sequence"/>
</dbReference>
<proteinExistence type="predicted"/>
<feature type="compositionally biased region" description="Polar residues" evidence="1">
    <location>
        <begin position="1"/>
        <end position="10"/>
    </location>
</feature>
<accession>A0AAV3Y609</accession>
<evidence type="ECO:0000256" key="1">
    <source>
        <dbReference type="SAM" id="MobiDB-lite"/>
    </source>
</evidence>
<feature type="region of interest" description="Disordered" evidence="1">
    <location>
        <begin position="1"/>
        <end position="33"/>
    </location>
</feature>
<sequence>MKPCSLSQETPMVDEALLEDPSPASASNSKQLKCNDVKQKLKKTSNKLYREREKFKRWQRQQLSLEDRRTIMIEELRNVLPFETADFVIKQVQLIKKKKLGRRWSEHDKSVALSLYHTSKKCYKLLMKLFILPSASTLRKCMRGINIYPGLNQGLLEALGQKINSLPSGSEVCSLVFDEISLKEGVTYNVERDEIEGLEDFEVLGKSKLLANHANVFMVRGLKVNWKQPVGYVLSSGPIDSFVLKQLLFDCLDKLHEIGLNVKCVIADQGSNNQKLFSKLLHIDKDRPYFMYNSRKYFVL</sequence>
<dbReference type="EMBL" id="BLXT01000512">
    <property type="protein sequence ID" value="GFN77876.1"/>
    <property type="molecule type" value="Genomic_DNA"/>
</dbReference>
<comment type="caution">
    <text evidence="3">The sequence shown here is derived from an EMBL/GenBank/DDBJ whole genome shotgun (WGS) entry which is preliminary data.</text>
</comment>